<evidence type="ECO:0000313" key="2">
    <source>
        <dbReference type="EMBL" id="EKM75531.1"/>
    </source>
</evidence>
<dbReference type="AlphaFoldDB" id="K5WJQ3"/>
<dbReference type="eggNOG" id="ENOG502S59R">
    <property type="taxonomic scope" value="Eukaryota"/>
</dbReference>
<dbReference type="InterPro" id="IPR013702">
    <property type="entry name" value="FIST_domain_N"/>
</dbReference>
<sequence length="411" mass="44910">MALHLSTYFSRSPIRLLSRINTLAKQYAGHDLTLLFALSSNIPDPEHLGKAVNELTRFDRTRTVGCLSGRLGGTTISEVKMDQDVVSLAVAFMDSGMVRPFRSTIPGRDEAQVGRWHAFRKKDEPEPVEVPLDDDTLVWGDERAVPLPEDLRTIDPSHIQGVLYFSDLKPEGLLSSFTHLPNVNKLGLIASSTPFVTGRPVTLFQNHEIFSSGAVGLVFERKTCLAVDFLDVTKISPVMTVTKSEGNMVNSLDNKNPTQLLLSAIKQSGLKAHASDWLKEEEQFSLAALSSSGKVDRVYKITAGDPSRGSISLDSPYAPTLGTQVQFLHRPSSSLPNLALSQLHRSAFNFLTVSEEVYASSRPNSQEDFELVLENTFLASSENGFVLGRDEGEKNGGNVKCSLAGSLGSFL</sequence>
<evidence type="ECO:0000313" key="3">
    <source>
        <dbReference type="Proteomes" id="UP000008493"/>
    </source>
</evidence>
<dbReference type="Proteomes" id="UP000008493">
    <property type="component" value="Unassembled WGS sequence"/>
</dbReference>
<protein>
    <recommendedName>
        <fullName evidence="1">FIST domain-containing protein</fullName>
    </recommendedName>
</protein>
<dbReference type="OMA" id="LHRSAFN"/>
<evidence type="ECO:0000259" key="1">
    <source>
        <dbReference type="Pfam" id="PF08495"/>
    </source>
</evidence>
<dbReference type="OrthoDB" id="10251508at2759"/>
<reference evidence="3" key="1">
    <citation type="journal article" date="2012" name="Proc. Natl. Acad. Sci. U.S.A.">
        <title>Genome sequence of the button mushroom Agaricus bisporus reveals mechanisms governing adaptation to a humic-rich ecological niche.</title>
        <authorList>
            <person name="Morin E."/>
            <person name="Kohler A."/>
            <person name="Baker A.R."/>
            <person name="Foulongne-Oriol M."/>
            <person name="Lombard V."/>
            <person name="Nagy L.G."/>
            <person name="Ohm R.A."/>
            <person name="Patyshakuliyeva A."/>
            <person name="Brun A."/>
            <person name="Aerts A.L."/>
            <person name="Bailey A.M."/>
            <person name="Billette C."/>
            <person name="Coutinho P.M."/>
            <person name="Deakin G."/>
            <person name="Doddapaneni H."/>
            <person name="Floudas D."/>
            <person name="Grimwood J."/>
            <person name="Hilden K."/>
            <person name="Kuees U."/>
            <person name="LaButti K.M."/>
            <person name="Lapidus A."/>
            <person name="Lindquist E.A."/>
            <person name="Lucas S.M."/>
            <person name="Murat C."/>
            <person name="Riley R.W."/>
            <person name="Salamov A.A."/>
            <person name="Schmutz J."/>
            <person name="Subramanian V."/>
            <person name="Woesten H.A.B."/>
            <person name="Xu J."/>
            <person name="Eastwood D.C."/>
            <person name="Foster G.D."/>
            <person name="Sonnenberg A.S."/>
            <person name="Cullen D."/>
            <person name="de Vries R.P."/>
            <person name="Lundell T."/>
            <person name="Hibbett D.S."/>
            <person name="Henrissat B."/>
            <person name="Burton K.S."/>
            <person name="Kerrigan R.W."/>
            <person name="Challen M.P."/>
            <person name="Grigoriev I.V."/>
            <person name="Martin F."/>
        </authorList>
    </citation>
    <scope>NUCLEOTIDE SEQUENCE [LARGE SCALE GENOMIC DNA]</scope>
    <source>
        <strain evidence="3">JB137-S8 / ATCC MYA-4627 / FGSC 10392</strain>
    </source>
</reference>
<accession>K5WJQ3</accession>
<feature type="domain" description="FIST" evidence="1">
    <location>
        <begin position="32"/>
        <end position="255"/>
    </location>
</feature>
<dbReference type="InParanoid" id="K5WJQ3"/>
<dbReference type="KEGG" id="abp:AGABI1DRAFT123185"/>
<gene>
    <name evidence="2" type="ORF">AGABI1DRAFT_123185</name>
</gene>
<proteinExistence type="predicted"/>
<dbReference type="HOGENOM" id="CLU_051231_0_0_1"/>
<dbReference type="EMBL" id="JH971412">
    <property type="protein sequence ID" value="EKM75531.1"/>
    <property type="molecule type" value="Genomic_DNA"/>
</dbReference>
<dbReference type="Pfam" id="PF08495">
    <property type="entry name" value="FIST"/>
    <property type="match status" value="1"/>
</dbReference>
<name>K5WJQ3_AGABU</name>
<keyword evidence="3" id="KW-1185">Reference proteome</keyword>
<dbReference type="RefSeq" id="XP_007333876.1">
    <property type="nucleotide sequence ID" value="XM_007333814.1"/>
</dbReference>
<dbReference type="GeneID" id="18825973"/>
<organism evidence="2 3">
    <name type="scientific">Agaricus bisporus var. burnettii (strain JB137-S8 / ATCC MYA-4627 / FGSC 10392)</name>
    <name type="common">White button mushroom</name>
    <dbReference type="NCBI Taxonomy" id="597362"/>
    <lineage>
        <taxon>Eukaryota</taxon>
        <taxon>Fungi</taxon>
        <taxon>Dikarya</taxon>
        <taxon>Basidiomycota</taxon>
        <taxon>Agaricomycotina</taxon>
        <taxon>Agaricomycetes</taxon>
        <taxon>Agaricomycetidae</taxon>
        <taxon>Agaricales</taxon>
        <taxon>Agaricineae</taxon>
        <taxon>Agaricaceae</taxon>
        <taxon>Agaricus</taxon>
    </lineage>
</organism>